<evidence type="ECO:0000256" key="4">
    <source>
        <dbReference type="ARBA" id="ARBA00005189"/>
    </source>
</evidence>
<evidence type="ECO:0000256" key="18">
    <source>
        <dbReference type="NCBIfam" id="TIGR00560"/>
    </source>
</evidence>
<dbReference type="InterPro" id="IPR050324">
    <property type="entry name" value="CDP-alcohol_PTase-I"/>
</dbReference>
<comment type="caution">
    <text evidence="21">The sequence shown here is derived from an EMBL/GenBank/DDBJ whole genome shotgun (WGS) entry which is preliminary data.</text>
</comment>
<comment type="pathway">
    <text evidence="4">Lipid metabolism.</text>
</comment>
<evidence type="ECO:0000256" key="7">
    <source>
        <dbReference type="ARBA" id="ARBA00014944"/>
    </source>
</evidence>
<comment type="catalytic activity">
    <reaction evidence="17">
        <text>a CDP-1,2-diacyl-sn-glycerol + sn-glycerol 3-phosphate = a 1,2-diacyl-sn-glycero-3-phospho-(1'-sn-glycero-3'-phosphate) + CMP + H(+)</text>
        <dbReference type="Rhea" id="RHEA:12593"/>
        <dbReference type="ChEBI" id="CHEBI:15378"/>
        <dbReference type="ChEBI" id="CHEBI:57597"/>
        <dbReference type="ChEBI" id="CHEBI:58332"/>
        <dbReference type="ChEBI" id="CHEBI:60110"/>
        <dbReference type="ChEBI" id="CHEBI:60377"/>
        <dbReference type="EC" id="2.7.8.5"/>
    </reaction>
</comment>
<keyword evidence="12 20" id="KW-1133">Transmembrane helix</keyword>
<proteinExistence type="inferred from homology"/>
<keyword evidence="16" id="KW-1208">Phospholipid metabolism</keyword>
<evidence type="ECO:0000256" key="5">
    <source>
        <dbReference type="ARBA" id="ARBA00010441"/>
    </source>
</evidence>
<keyword evidence="22" id="KW-1185">Reference proteome</keyword>
<keyword evidence="13" id="KW-0443">Lipid metabolism</keyword>
<dbReference type="GO" id="GO:0006655">
    <property type="term" value="P:phosphatidylglycerol biosynthetic process"/>
    <property type="evidence" value="ECO:0007669"/>
    <property type="project" value="UniProtKB-UniPathway"/>
</dbReference>
<evidence type="ECO:0000256" key="19">
    <source>
        <dbReference type="RuleBase" id="RU003750"/>
    </source>
</evidence>
<dbReference type="InterPro" id="IPR048254">
    <property type="entry name" value="CDP_ALCOHOL_P_TRANSF_CS"/>
</dbReference>
<dbReference type="UniPathway" id="UPA00084">
    <property type="reaction ID" value="UER00503"/>
</dbReference>
<keyword evidence="8" id="KW-1003">Cell membrane</keyword>
<keyword evidence="11 20" id="KW-0812">Transmembrane</keyword>
<feature type="transmembrane region" description="Helical" evidence="20">
    <location>
        <begin position="12"/>
        <end position="31"/>
    </location>
</feature>
<dbReference type="PANTHER" id="PTHR14269">
    <property type="entry name" value="CDP-DIACYLGLYCEROL--GLYCEROL-3-PHOSPHATE 3-PHOSPHATIDYLTRANSFERASE-RELATED"/>
    <property type="match status" value="1"/>
</dbReference>
<dbReference type="Gene3D" id="1.20.120.1760">
    <property type="match status" value="1"/>
</dbReference>
<evidence type="ECO:0000256" key="10">
    <source>
        <dbReference type="ARBA" id="ARBA00022679"/>
    </source>
</evidence>
<dbReference type="EC" id="2.7.8.5" evidence="6 18"/>
<evidence type="ECO:0000256" key="14">
    <source>
        <dbReference type="ARBA" id="ARBA00023136"/>
    </source>
</evidence>
<reference evidence="21" key="1">
    <citation type="journal article" date="2014" name="Int. J. Syst. Evol. Microbiol.">
        <title>Complete genome sequence of Corynebacterium casei LMG S-19264T (=DSM 44701T), isolated from a smear-ripened cheese.</title>
        <authorList>
            <consortium name="US DOE Joint Genome Institute (JGI-PGF)"/>
            <person name="Walter F."/>
            <person name="Albersmeier A."/>
            <person name="Kalinowski J."/>
            <person name="Ruckert C."/>
        </authorList>
    </citation>
    <scope>NUCLEOTIDE SEQUENCE</scope>
    <source>
        <strain evidence="21">CGMCC 1.15371</strain>
    </source>
</reference>
<dbReference type="GO" id="GO:0008444">
    <property type="term" value="F:CDP-diacylglycerol-glycerol-3-phosphate 3-phosphatidyltransferase activity"/>
    <property type="evidence" value="ECO:0007669"/>
    <property type="project" value="UniProtKB-UniRule"/>
</dbReference>
<accession>A0A8J2YJ23</accession>
<evidence type="ECO:0000256" key="16">
    <source>
        <dbReference type="ARBA" id="ARBA00023264"/>
    </source>
</evidence>
<evidence type="ECO:0000256" key="11">
    <source>
        <dbReference type="ARBA" id="ARBA00022692"/>
    </source>
</evidence>
<feature type="transmembrane region" description="Helical" evidence="20">
    <location>
        <begin position="161"/>
        <end position="182"/>
    </location>
</feature>
<comment type="pathway">
    <text evidence="3">Phospholipid metabolism; phosphatidylglycerol biosynthesis; phosphatidylglycerol from CDP-diacylglycerol: step 1/2.</text>
</comment>
<evidence type="ECO:0000256" key="20">
    <source>
        <dbReference type="SAM" id="Phobius"/>
    </source>
</evidence>
<comment type="subcellular location">
    <subcellularLocation>
        <location evidence="2">Cell membrane</location>
        <topology evidence="2">Multi-pass membrane protein</topology>
    </subcellularLocation>
</comment>
<evidence type="ECO:0000256" key="8">
    <source>
        <dbReference type="ARBA" id="ARBA00022475"/>
    </source>
</evidence>
<evidence type="ECO:0000313" key="22">
    <source>
        <dbReference type="Proteomes" id="UP000628775"/>
    </source>
</evidence>
<dbReference type="EMBL" id="BMIR01000012">
    <property type="protein sequence ID" value="GGE46021.1"/>
    <property type="molecule type" value="Genomic_DNA"/>
</dbReference>
<keyword evidence="10 19" id="KW-0808">Transferase</keyword>
<protein>
    <recommendedName>
        <fullName evidence="7 18">CDP-diacylglycerol--glycerol-3-phosphate 3-phosphatidyltransferase</fullName>
        <ecNumber evidence="6 18">2.7.8.5</ecNumber>
    </recommendedName>
</protein>
<gene>
    <name evidence="21" type="primary">pgsA</name>
    <name evidence="21" type="ORF">GCM10011391_26010</name>
</gene>
<organism evidence="21 22">
    <name type="scientific">Pullulanibacillus camelliae</name>
    <dbReference type="NCBI Taxonomy" id="1707096"/>
    <lineage>
        <taxon>Bacteria</taxon>
        <taxon>Bacillati</taxon>
        <taxon>Bacillota</taxon>
        <taxon>Bacilli</taxon>
        <taxon>Bacillales</taxon>
        <taxon>Sporolactobacillaceae</taxon>
        <taxon>Pullulanibacillus</taxon>
    </lineage>
</organism>
<dbReference type="InterPro" id="IPR004570">
    <property type="entry name" value="Phosphatidylglycerol_P_synth"/>
</dbReference>
<evidence type="ECO:0000256" key="17">
    <source>
        <dbReference type="ARBA" id="ARBA00048586"/>
    </source>
</evidence>
<evidence type="ECO:0000256" key="1">
    <source>
        <dbReference type="ARBA" id="ARBA00003973"/>
    </source>
</evidence>
<keyword evidence="15" id="KW-0594">Phospholipid biosynthesis</keyword>
<dbReference type="NCBIfam" id="TIGR00560">
    <property type="entry name" value="pgsA"/>
    <property type="match status" value="1"/>
</dbReference>
<evidence type="ECO:0000313" key="21">
    <source>
        <dbReference type="EMBL" id="GGE46021.1"/>
    </source>
</evidence>
<keyword evidence="9" id="KW-0444">Lipid biosynthesis</keyword>
<dbReference type="Pfam" id="PF01066">
    <property type="entry name" value="CDP-OH_P_transf"/>
    <property type="match status" value="1"/>
</dbReference>
<evidence type="ECO:0000256" key="3">
    <source>
        <dbReference type="ARBA" id="ARBA00005042"/>
    </source>
</evidence>
<evidence type="ECO:0000256" key="6">
    <source>
        <dbReference type="ARBA" id="ARBA00013170"/>
    </source>
</evidence>
<dbReference type="AlphaFoldDB" id="A0A8J2YJ23"/>
<evidence type="ECO:0000256" key="12">
    <source>
        <dbReference type="ARBA" id="ARBA00022989"/>
    </source>
</evidence>
<evidence type="ECO:0000256" key="2">
    <source>
        <dbReference type="ARBA" id="ARBA00004651"/>
    </source>
</evidence>
<dbReference type="PANTHER" id="PTHR14269:SF62">
    <property type="entry name" value="CDP-DIACYLGLYCEROL--GLYCEROL-3-PHOSPHATE 3-PHOSPHATIDYLTRANSFERASE 1, CHLOROPLASTIC"/>
    <property type="match status" value="1"/>
</dbReference>
<evidence type="ECO:0000256" key="15">
    <source>
        <dbReference type="ARBA" id="ARBA00023209"/>
    </source>
</evidence>
<keyword evidence="14 20" id="KW-0472">Membrane</keyword>
<dbReference type="GO" id="GO:0005886">
    <property type="term" value="C:plasma membrane"/>
    <property type="evidence" value="ECO:0007669"/>
    <property type="project" value="UniProtKB-SubCell"/>
</dbReference>
<dbReference type="InterPro" id="IPR000462">
    <property type="entry name" value="CDP-OH_P_trans"/>
</dbReference>
<dbReference type="FunFam" id="1.20.120.1760:FF:000004">
    <property type="entry name" value="CDP-diacylglycerol--glycerol-3-phosphate 3-phosphatidyltransferase"/>
    <property type="match status" value="1"/>
</dbReference>
<name>A0A8J2YJ23_9BACL</name>
<dbReference type="RefSeq" id="WP_188694713.1">
    <property type="nucleotide sequence ID" value="NZ_BMIR01000012.1"/>
</dbReference>
<sequence>MNIANKITVSRVILIPIFLIFFLVPWHFGTFTIGDAVIPVQDFIAAILFIVASCTDWLDGHYARKLNLVTNFGKFLDPLADKLLVMSAFVPLVGFGTIPSWMVIVILAREFAVTGLRLVAVESGEVIAASRIAKWKTAAQMVALILLLFHNIPFGENGFPLAMIILWIAVVLTVISGWDYFYKNREILLKSK</sequence>
<dbReference type="PIRSF" id="PIRSF000847">
    <property type="entry name" value="Phos_ph_gly_syn"/>
    <property type="match status" value="1"/>
</dbReference>
<evidence type="ECO:0000256" key="13">
    <source>
        <dbReference type="ARBA" id="ARBA00023098"/>
    </source>
</evidence>
<dbReference type="InterPro" id="IPR043130">
    <property type="entry name" value="CDP-OH_PTrfase_TM_dom"/>
</dbReference>
<reference evidence="21" key="2">
    <citation type="submission" date="2020-09" db="EMBL/GenBank/DDBJ databases">
        <authorList>
            <person name="Sun Q."/>
            <person name="Zhou Y."/>
        </authorList>
    </citation>
    <scope>NUCLEOTIDE SEQUENCE</scope>
    <source>
        <strain evidence="21">CGMCC 1.15371</strain>
    </source>
</reference>
<feature type="transmembrane region" description="Helical" evidence="20">
    <location>
        <begin position="137"/>
        <end position="155"/>
    </location>
</feature>
<comment type="similarity">
    <text evidence="5 19">Belongs to the CDP-alcohol phosphatidyltransferase class-I family.</text>
</comment>
<feature type="transmembrane region" description="Helical" evidence="20">
    <location>
        <begin position="83"/>
        <end position="108"/>
    </location>
</feature>
<comment type="function">
    <text evidence="1">This protein catalyzes the committed step to the synthesis of the acidic phospholipids.</text>
</comment>
<dbReference type="PROSITE" id="PS00379">
    <property type="entry name" value="CDP_ALCOHOL_P_TRANSF"/>
    <property type="match status" value="1"/>
</dbReference>
<evidence type="ECO:0000256" key="9">
    <source>
        <dbReference type="ARBA" id="ARBA00022516"/>
    </source>
</evidence>
<dbReference type="Proteomes" id="UP000628775">
    <property type="component" value="Unassembled WGS sequence"/>
</dbReference>